<dbReference type="PANTHER" id="PTHR30133:SF2">
    <property type="entry name" value="ARGININE ABC TRANSPORTER PERMEASE PROTEIN ARTQ"/>
    <property type="match status" value="1"/>
</dbReference>
<dbReference type="PROSITE" id="PS50928">
    <property type="entry name" value="ABC_TM1"/>
    <property type="match status" value="1"/>
</dbReference>
<feature type="transmembrane region" description="Helical" evidence="10">
    <location>
        <begin position="111"/>
        <end position="128"/>
    </location>
</feature>
<reference evidence="12 13" key="1">
    <citation type="submission" date="2024-03" db="EMBL/GenBank/DDBJ databases">
        <title>Complete Genome Sequence and Annotation of Ignatzschineria larvae DSM 13226.</title>
        <authorList>
            <person name="Cantrell E."/>
            <person name="Burcham Z.M."/>
        </authorList>
    </citation>
    <scope>NUCLEOTIDE SEQUENCE [LARGE SCALE GENOMIC DNA]</scope>
    <source>
        <strain evidence="12 13">DSM 13226</strain>
    </source>
</reference>
<feature type="transmembrane region" description="Helical" evidence="10">
    <location>
        <begin position="211"/>
        <end position="228"/>
    </location>
</feature>
<evidence type="ECO:0000256" key="4">
    <source>
        <dbReference type="ARBA" id="ARBA00022475"/>
    </source>
</evidence>
<accession>A0ABZ3BX29</accession>
<dbReference type="EMBL" id="CP150637">
    <property type="protein sequence ID" value="WZW87076.1"/>
    <property type="molecule type" value="Genomic_DNA"/>
</dbReference>
<evidence type="ECO:0000256" key="2">
    <source>
        <dbReference type="ARBA" id="ARBA00010072"/>
    </source>
</evidence>
<comment type="subcellular location">
    <subcellularLocation>
        <location evidence="1">Cell inner membrane</location>
        <topology evidence="1">Multi-pass membrane protein</topology>
    </subcellularLocation>
    <subcellularLocation>
        <location evidence="10">Cell membrane</location>
        <topology evidence="10">Multi-pass membrane protein</topology>
    </subcellularLocation>
</comment>
<keyword evidence="9 10" id="KW-0472">Membrane</keyword>
<keyword evidence="4" id="KW-1003">Cell membrane</keyword>
<dbReference type="Proteomes" id="UP001449178">
    <property type="component" value="Chromosome"/>
</dbReference>
<proteinExistence type="inferred from homology"/>
<evidence type="ECO:0000256" key="5">
    <source>
        <dbReference type="ARBA" id="ARBA00022519"/>
    </source>
</evidence>
<evidence type="ECO:0000256" key="7">
    <source>
        <dbReference type="ARBA" id="ARBA00022970"/>
    </source>
</evidence>
<evidence type="ECO:0000256" key="8">
    <source>
        <dbReference type="ARBA" id="ARBA00022989"/>
    </source>
</evidence>
<evidence type="ECO:0000256" key="10">
    <source>
        <dbReference type="RuleBase" id="RU363032"/>
    </source>
</evidence>
<feature type="transmembrane region" description="Helical" evidence="10">
    <location>
        <begin position="149"/>
        <end position="168"/>
    </location>
</feature>
<sequence>MSGIISFFELFTTRYFESMLIAAKTTILLALVALVLGFLWANILAVLELSRWRIIRWPVTFFVSVVRSLPELIVIFLIGLGLPYLFLEYEMVLPEWVMDAYFSLLDSYGEYLFFGLGAFALSLIYASYASQTIRGALLAVPKEQWSSGAVLGLSKPATFLYIVMPQMWRHAFPGLSNQWLVLLKDTALVSLIGVHELMKETDYIYSATNDFIWYAIAALIYLVISLVSQKIQDLLYNRITAYDLEPAK</sequence>
<evidence type="ECO:0000256" key="3">
    <source>
        <dbReference type="ARBA" id="ARBA00022448"/>
    </source>
</evidence>
<dbReference type="InterPro" id="IPR035906">
    <property type="entry name" value="MetI-like_sf"/>
</dbReference>
<dbReference type="NCBIfam" id="TIGR01726">
    <property type="entry name" value="HEQRo_perm_3TM"/>
    <property type="match status" value="1"/>
</dbReference>
<keyword evidence="13" id="KW-1185">Reference proteome</keyword>
<dbReference type="InterPro" id="IPR010065">
    <property type="entry name" value="AA_ABC_transptr_permease_3TM"/>
</dbReference>
<organism evidence="12 13">
    <name type="scientific">Ignatzschineria larvae DSM 13226</name>
    <dbReference type="NCBI Taxonomy" id="1111732"/>
    <lineage>
        <taxon>Bacteria</taxon>
        <taxon>Pseudomonadati</taxon>
        <taxon>Pseudomonadota</taxon>
        <taxon>Gammaproteobacteria</taxon>
        <taxon>Cardiobacteriales</taxon>
        <taxon>Ignatzschineriaceae</taxon>
        <taxon>Ignatzschineria</taxon>
    </lineage>
</organism>
<name>A0ABZ3BX29_9GAMM</name>
<dbReference type="Pfam" id="PF00528">
    <property type="entry name" value="BPD_transp_1"/>
    <property type="match status" value="1"/>
</dbReference>
<dbReference type="CDD" id="cd06261">
    <property type="entry name" value="TM_PBP2"/>
    <property type="match status" value="1"/>
</dbReference>
<keyword evidence="7" id="KW-0029">Amino-acid transport</keyword>
<feature type="transmembrane region" description="Helical" evidence="10">
    <location>
        <begin position="20"/>
        <end position="47"/>
    </location>
</feature>
<dbReference type="InterPro" id="IPR000515">
    <property type="entry name" value="MetI-like"/>
</dbReference>
<evidence type="ECO:0000256" key="6">
    <source>
        <dbReference type="ARBA" id="ARBA00022692"/>
    </source>
</evidence>
<evidence type="ECO:0000256" key="9">
    <source>
        <dbReference type="ARBA" id="ARBA00023136"/>
    </source>
</evidence>
<protein>
    <submittedName>
        <fullName evidence="12">ABC transporter permease subunit</fullName>
    </submittedName>
</protein>
<dbReference type="SUPFAM" id="SSF161098">
    <property type="entry name" value="MetI-like"/>
    <property type="match status" value="1"/>
</dbReference>
<dbReference type="InterPro" id="IPR051613">
    <property type="entry name" value="ABC_transp_permease_HisMQ"/>
</dbReference>
<evidence type="ECO:0000259" key="11">
    <source>
        <dbReference type="PROSITE" id="PS50928"/>
    </source>
</evidence>
<feature type="transmembrane region" description="Helical" evidence="10">
    <location>
        <begin position="59"/>
        <end position="86"/>
    </location>
</feature>
<dbReference type="PANTHER" id="PTHR30133">
    <property type="entry name" value="CATIONIC AMINO ACID TRANSPORTER, MEMBRANE COMPONENT"/>
    <property type="match status" value="1"/>
</dbReference>
<evidence type="ECO:0000313" key="12">
    <source>
        <dbReference type="EMBL" id="WZW87076.1"/>
    </source>
</evidence>
<keyword evidence="5" id="KW-0997">Cell inner membrane</keyword>
<keyword evidence="3 10" id="KW-0813">Transport</keyword>
<keyword evidence="6 10" id="KW-0812">Transmembrane</keyword>
<feature type="domain" description="ABC transmembrane type-1" evidence="11">
    <location>
        <begin position="23"/>
        <end position="232"/>
    </location>
</feature>
<evidence type="ECO:0000313" key="13">
    <source>
        <dbReference type="Proteomes" id="UP001449178"/>
    </source>
</evidence>
<keyword evidence="8 10" id="KW-1133">Transmembrane helix</keyword>
<evidence type="ECO:0000256" key="1">
    <source>
        <dbReference type="ARBA" id="ARBA00004429"/>
    </source>
</evidence>
<gene>
    <name evidence="12" type="ORF">WMO13_06740</name>
</gene>
<dbReference type="Gene3D" id="1.10.3720.10">
    <property type="entry name" value="MetI-like"/>
    <property type="match status" value="1"/>
</dbReference>
<comment type="similarity">
    <text evidence="2">Belongs to the binding-protein-dependent transport system permease family. HisMQ subfamily.</text>
</comment>